<feature type="domain" description="HTH cro/C1-type" evidence="1">
    <location>
        <begin position="12"/>
        <end position="61"/>
    </location>
</feature>
<evidence type="ECO:0000313" key="3">
    <source>
        <dbReference type="Proteomes" id="UP000033423"/>
    </source>
</evidence>
<name>A0A0F3GJF9_9BACT</name>
<evidence type="ECO:0000313" key="2">
    <source>
        <dbReference type="EMBL" id="KJU82031.1"/>
    </source>
</evidence>
<proteinExistence type="predicted"/>
<dbReference type="InterPro" id="IPR010982">
    <property type="entry name" value="Lambda_DNA-bd_dom_sf"/>
</dbReference>
<sequence length="61" mass="7059">MSYIERISYNFKRLRKLKGWTQVICAAYGEVDKSYIGNIEAGSMKSFGQEAVEKWAKIFDC</sequence>
<dbReference type="AlphaFoldDB" id="A0A0F3GJF9"/>
<dbReference type="Gene3D" id="1.10.260.40">
    <property type="entry name" value="lambda repressor-like DNA-binding domains"/>
    <property type="match status" value="1"/>
</dbReference>
<reference evidence="2 3" key="1">
    <citation type="submission" date="2015-02" db="EMBL/GenBank/DDBJ databases">
        <title>Single-cell genomics of uncultivated deep-branching MTB reveals a conserved set of magnetosome genes.</title>
        <authorList>
            <person name="Kolinko S."/>
            <person name="Richter M."/>
            <person name="Glockner F.O."/>
            <person name="Brachmann A."/>
            <person name="Schuler D."/>
        </authorList>
    </citation>
    <scope>NUCLEOTIDE SEQUENCE [LARGE SCALE GENOMIC DNA]</scope>
    <source>
        <strain evidence="2">TM-1</strain>
    </source>
</reference>
<dbReference type="SUPFAM" id="SSF47413">
    <property type="entry name" value="lambda repressor-like DNA-binding domains"/>
    <property type="match status" value="1"/>
</dbReference>
<dbReference type="GO" id="GO:0003677">
    <property type="term" value="F:DNA binding"/>
    <property type="evidence" value="ECO:0007669"/>
    <property type="project" value="InterPro"/>
</dbReference>
<evidence type="ECO:0000259" key="1">
    <source>
        <dbReference type="Pfam" id="PF01381"/>
    </source>
</evidence>
<dbReference type="Proteomes" id="UP000033423">
    <property type="component" value="Unassembled WGS sequence"/>
</dbReference>
<dbReference type="EMBL" id="LACI01002440">
    <property type="protein sequence ID" value="KJU82031.1"/>
    <property type="molecule type" value="Genomic_DNA"/>
</dbReference>
<dbReference type="Pfam" id="PF01381">
    <property type="entry name" value="HTH_3"/>
    <property type="match status" value="1"/>
</dbReference>
<accession>A0A0F3GJF9</accession>
<gene>
    <name evidence="2" type="ORF">MBAV_005776</name>
</gene>
<dbReference type="CDD" id="cd00093">
    <property type="entry name" value="HTH_XRE"/>
    <property type="match status" value="1"/>
</dbReference>
<feature type="non-terminal residue" evidence="2">
    <location>
        <position position="61"/>
    </location>
</feature>
<organism evidence="2 3">
    <name type="scientific">Candidatus Magnetobacterium bavaricum</name>
    <dbReference type="NCBI Taxonomy" id="29290"/>
    <lineage>
        <taxon>Bacteria</taxon>
        <taxon>Pseudomonadati</taxon>
        <taxon>Nitrospirota</taxon>
        <taxon>Thermodesulfovibrionia</taxon>
        <taxon>Thermodesulfovibrionales</taxon>
        <taxon>Candidatus Magnetobacteriaceae</taxon>
        <taxon>Candidatus Magnetobacterium</taxon>
    </lineage>
</organism>
<keyword evidence="3" id="KW-1185">Reference proteome</keyword>
<protein>
    <submittedName>
        <fullName evidence="2">Helix-turn-helix type 3 domain protein</fullName>
    </submittedName>
</protein>
<dbReference type="InterPro" id="IPR001387">
    <property type="entry name" value="Cro/C1-type_HTH"/>
</dbReference>
<comment type="caution">
    <text evidence="2">The sequence shown here is derived from an EMBL/GenBank/DDBJ whole genome shotgun (WGS) entry which is preliminary data.</text>
</comment>